<dbReference type="PANTHER" id="PTHR11706:SF54">
    <property type="entry name" value="METAL TRANSPORTER NRAMP1"/>
    <property type="match status" value="1"/>
</dbReference>
<dbReference type="Pfam" id="PF01566">
    <property type="entry name" value="Nramp"/>
    <property type="match status" value="1"/>
</dbReference>
<feature type="region of interest" description="Disordered" evidence="13">
    <location>
        <begin position="791"/>
        <end position="964"/>
    </location>
</feature>
<evidence type="ECO:0000256" key="8">
    <source>
        <dbReference type="ARBA" id="ARBA00022729"/>
    </source>
</evidence>
<keyword evidence="8" id="KW-0732">Signal</keyword>
<dbReference type="InterPro" id="IPR001046">
    <property type="entry name" value="NRAMP_fam"/>
</dbReference>
<sequence>MWCIWKSRNDHRFKGENWSPMKVLDEAKAIELAYNLSTEIETCGPTLHLPIQANNNRPQDVCDLGKKGQISGSNQVKLQGQIGSLIALQHLTHLDLSRNHLGGAGVPIPRFIGSLKSLMHLNLACMNFDGRVPPQIGNLSRLIYLNLESSLSHSYENAVHSDDISWILNLRLLRFLDMSGVNLSTTDNWVKVMTLLPNLKVLKLSYCGLSLPREPKGSSNLSSLETLDLTFNSLETLNPAYWFWDARTMKELDLAFTDITGPFPVAIGNMISLEMLSLGGNDLSLSGGIKYELFDGLCNLRFLNLRLPACTKSTLQSLDLSATNLSGPIPNWIDEWRNLSDLLVSDNRLLGSIPLGIGMLANLKRLYLDNNHLNGSISRDHLANLENLEYLDLSYNPVHISSNWSPTFSLQYASFARTKIGPQFPRWLKGQSSVTYLDILDAGIADLLPDWFCRVFAHTKFLNISSNQINGSLPMTLELLSSLQALDLSSNDLTGRLPKLPQSLRLCKISKNSLSGPFPRKFGAPMLTEMKTFWWDNFLCVRKEKMLSEISNPSPRSLNCQLTEHGNLQFLDLANNRISGTIPHGLANLKAMAQNSRRFYNPLLRLHVRPITVLFEIKSSVSYDDNIPIVMKGQELGYTSTVRYMVGLDLSCNNLVGDIPDELTLLTGLINLNISHNQLSGKIPEKIGLLSELEYLDLSFNELFGKIPWSISEITALIHLNLSYNNLSGRIPLGNQLQALDDPASMYIGNNYLCGPPLSTICSGPDATEDYPIENMPKKRDFYLGLAVGRAPGSRGARRSRGVSVASSPTVTPACNTTSKQAPISPARDQTGQTGCIGESTHQGLKLDALSSNSKRSTSGGDEDVAPHPNATRRRETPGGPPSSSCRRIHAAQFTFPTAASSRKGVEDDRASGPTHSGGHRSYSAGEQLGSDFLGESDMSGPSQSQPQFMTSVGRSNRSNGPGTPLIESIDVDQIVIPEKNSWKNLFSYIGPGFLVSIAYIDPGNFETDLQAGAQYKYELLWIILVASCAALIIQSLAARLGVVTGKHLAEHCRAEYPKVTNFVLWILAELAVVACDIPEVIGTAFALNMLFRIPVWCGVLITGLSTLMLLLLQQYGVRKLEFLIAFLVFLIATCFLVELGYSKPNASEVVRGLFVPELKGNGATGLAISLLGAMVMPHNLFLHSALVLSRKVPRSVHGIKEACRFYTIESAFALTVAFLINISIISVSGAVCGSGNLNPEDQANCSDLDLNKASFLLKNVLGNWSSKLFAVALLASGQSSTITGTYAGQYVMQGFLNLRMKPWIRNLVTRSLAILPSLIVSIIGGSSAAGQLIIIASMILSFELPFALVPLLKFTSSKTKMGQHTNSIFTSVLTWVIGSLIVIINTYFLITSFVKLLLHSGLSTVSQVFSGIFGFLGMLIYIVAILYLVFRRNRKSTQPLLESDAELAVSGSSAGAGAECSLGHLPREDISSMQLPQQRSASDLD</sequence>
<dbReference type="NCBIfam" id="NF037982">
    <property type="entry name" value="Nramp_1"/>
    <property type="match status" value="1"/>
</dbReference>
<protein>
    <submittedName>
        <fullName evidence="15">Uncharacterized protein</fullName>
    </submittedName>
</protein>
<evidence type="ECO:0000256" key="9">
    <source>
        <dbReference type="ARBA" id="ARBA00022737"/>
    </source>
</evidence>
<feature type="transmembrane region" description="Helical" evidence="14">
    <location>
        <begin position="1094"/>
        <end position="1113"/>
    </location>
</feature>
<keyword evidence="6" id="KW-1070">Brassinosteroid signaling pathway</keyword>
<dbReference type="GO" id="GO:0015086">
    <property type="term" value="F:cadmium ion transmembrane transporter activity"/>
    <property type="evidence" value="ECO:0007669"/>
    <property type="project" value="TreeGrafter"/>
</dbReference>
<feature type="transmembrane region" description="Helical" evidence="14">
    <location>
        <begin position="1211"/>
        <end position="1232"/>
    </location>
</feature>
<dbReference type="Pfam" id="PF13516">
    <property type="entry name" value="LRR_6"/>
    <property type="match status" value="1"/>
</dbReference>
<evidence type="ECO:0000256" key="13">
    <source>
        <dbReference type="SAM" id="MobiDB-lite"/>
    </source>
</evidence>
<dbReference type="PRINTS" id="PR00447">
    <property type="entry name" value="NATRESASSCMP"/>
</dbReference>
<dbReference type="PROSITE" id="PS51450">
    <property type="entry name" value="LRR"/>
    <property type="match status" value="1"/>
</dbReference>
<dbReference type="GO" id="GO:0034755">
    <property type="term" value="P:iron ion transmembrane transport"/>
    <property type="evidence" value="ECO:0007669"/>
    <property type="project" value="TreeGrafter"/>
</dbReference>
<keyword evidence="10 14" id="KW-1133">Transmembrane helix</keyword>
<accession>A0A811SAS0</accession>
<evidence type="ECO:0000313" key="16">
    <source>
        <dbReference type="Proteomes" id="UP000604825"/>
    </source>
</evidence>
<feature type="transmembrane region" description="Helical" evidence="14">
    <location>
        <begin position="1373"/>
        <end position="1397"/>
    </location>
</feature>
<keyword evidence="11 14" id="KW-0472">Membrane</keyword>
<dbReference type="EMBL" id="CAJGYO010000019">
    <property type="protein sequence ID" value="CAD6338681.1"/>
    <property type="molecule type" value="Genomic_DNA"/>
</dbReference>
<reference evidence="15" key="1">
    <citation type="submission" date="2020-10" db="EMBL/GenBank/DDBJ databases">
        <authorList>
            <person name="Han B."/>
            <person name="Lu T."/>
            <person name="Zhao Q."/>
            <person name="Huang X."/>
            <person name="Zhao Y."/>
        </authorList>
    </citation>
    <scope>NUCLEOTIDE SEQUENCE</scope>
</reference>
<dbReference type="Gene3D" id="3.80.10.10">
    <property type="entry name" value="Ribonuclease Inhibitor"/>
    <property type="match status" value="4"/>
</dbReference>
<evidence type="ECO:0000256" key="11">
    <source>
        <dbReference type="ARBA" id="ARBA00023136"/>
    </source>
</evidence>
<evidence type="ECO:0000256" key="6">
    <source>
        <dbReference type="ARBA" id="ARBA00022626"/>
    </source>
</evidence>
<dbReference type="Pfam" id="PF13855">
    <property type="entry name" value="LRR_8"/>
    <property type="match status" value="1"/>
</dbReference>
<dbReference type="FunFam" id="3.80.10.10:FF:000041">
    <property type="entry name" value="LRR receptor-like serine/threonine-protein kinase ERECTA"/>
    <property type="match status" value="1"/>
</dbReference>
<feature type="transmembrane region" description="Helical" evidence="14">
    <location>
        <begin position="1063"/>
        <end position="1088"/>
    </location>
</feature>
<dbReference type="Proteomes" id="UP000604825">
    <property type="component" value="Unassembled WGS sequence"/>
</dbReference>
<dbReference type="HAMAP" id="MF_00221">
    <property type="entry name" value="NRAMP"/>
    <property type="match status" value="1"/>
</dbReference>
<evidence type="ECO:0000256" key="10">
    <source>
        <dbReference type="ARBA" id="ARBA00022989"/>
    </source>
</evidence>
<evidence type="ECO:0000256" key="3">
    <source>
        <dbReference type="ARBA" id="ARBA00009592"/>
    </source>
</evidence>
<dbReference type="GO" id="GO:0005886">
    <property type="term" value="C:plasma membrane"/>
    <property type="evidence" value="ECO:0007669"/>
    <property type="project" value="TreeGrafter"/>
</dbReference>
<dbReference type="NCBIfam" id="NF001923">
    <property type="entry name" value="PRK00701.1"/>
    <property type="match status" value="1"/>
</dbReference>
<dbReference type="OrthoDB" id="409173at2759"/>
<feature type="transmembrane region" description="Helical" evidence="14">
    <location>
        <begin position="1020"/>
        <end position="1043"/>
    </location>
</feature>
<feature type="transmembrane region" description="Helical" evidence="14">
    <location>
        <begin position="1409"/>
        <end position="1431"/>
    </location>
</feature>
<proteinExistence type="inferred from homology"/>
<gene>
    <name evidence="15" type="ORF">NCGR_LOCUS62779</name>
</gene>
<dbReference type="PANTHER" id="PTHR11706">
    <property type="entry name" value="SOLUTE CARRIER PROTEIN FAMILY 11 MEMBER"/>
    <property type="match status" value="1"/>
</dbReference>
<keyword evidence="9" id="KW-0677">Repeat</keyword>
<dbReference type="InterPro" id="IPR001611">
    <property type="entry name" value="Leu-rich_rpt"/>
</dbReference>
<comment type="similarity">
    <text evidence="4">Belongs to the NRAMP (TC 2.A.55) family.</text>
</comment>
<evidence type="ECO:0000256" key="5">
    <source>
        <dbReference type="ARBA" id="ARBA00022614"/>
    </source>
</evidence>
<feature type="compositionally biased region" description="Polar residues" evidence="13">
    <location>
        <begin position="850"/>
        <end position="860"/>
    </location>
</feature>
<dbReference type="NCBIfam" id="TIGR01197">
    <property type="entry name" value="nramp"/>
    <property type="match status" value="1"/>
</dbReference>
<keyword evidence="7 14" id="KW-0812">Transmembrane</keyword>
<dbReference type="Pfam" id="PF00560">
    <property type="entry name" value="LRR_1"/>
    <property type="match status" value="4"/>
</dbReference>
<dbReference type="GO" id="GO:0005384">
    <property type="term" value="F:manganese ion transmembrane transporter activity"/>
    <property type="evidence" value="ECO:0007669"/>
    <property type="project" value="TreeGrafter"/>
</dbReference>
<comment type="subcellular location">
    <subcellularLocation>
        <location evidence="1">Membrane</location>
        <topology evidence="1">Multi-pass membrane protein</topology>
    </subcellularLocation>
    <subcellularLocation>
        <location evidence="2">Membrane</location>
        <topology evidence="2">Single-pass membrane protein</topology>
    </subcellularLocation>
</comment>
<feature type="transmembrane region" description="Helical" evidence="14">
    <location>
        <begin position="1269"/>
        <end position="1288"/>
    </location>
</feature>
<evidence type="ECO:0000256" key="12">
    <source>
        <dbReference type="ARBA" id="ARBA00023180"/>
    </source>
</evidence>
<dbReference type="InterPro" id="IPR003591">
    <property type="entry name" value="Leu-rich_rpt_typical-subtyp"/>
</dbReference>
<dbReference type="InterPro" id="IPR032675">
    <property type="entry name" value="LRR_dom_sf"/>
</dbReference>
<keyword evidence="16" id="KW-1185">Reference proteome</keyword>
<organism evidence="15 16">
    <name type="scientific">Miscanthus lutarioriparius</name>
    <dbReference type="NCBI Taxonomy" id="422564"/>
    <lineage>
        <taxon>Eukaryota</taxon>
        <taxon>Viridiplantae</taxon>
        <taxon>Streptophyta</taxon>
        <taxon>Embryophyta</taxon>
        <taxon>Tracheophyta</taxon>
        <taxon>Spermatophyta</taxon>
        <taxon>Magnoliopsida</taxon>
        <taxon>Liliopsida</taxon>
        <taxon>Poales</taxon>
        <taxon>Poaceae</taxon>
        <taxon>PACMAD clade</taxon>
        <taxon>Panicoideae</taxon>
        <taxon>Andropogonodae</taxon>
        <taxon>Andropogoneae</taxon>
        <taxon>Saccharinae</taxon>
        <taxon>Miscanthus</taxon>
    </lineage>
</organism>
<dbReference type="SMART" id="SM00365">
    <property type="entry name" value="LRR_SD22"/>
    <property type="match status" value="4"/>
</dbReference>
<dbReference type="SMART" id="SM00369">
    <property type="entry name" value="LRR_TYP"/>
    <property type="match status" value="8"/>
</dbReference>
<evidence type="ECO:0000256" key="7">
    <source>
        <dbReference type="ARBA" id="ARBA00022692"/>
    </source>
</evidence>
<evidence type="ECO:0000256" key="14">
    <source>
        <dbReference type="SAM" id="Phobius"/>
    </source>
</evidence>
<keyword evidence="5" id="KW-0433">Leucine-rich repeat</keyword>
<dbReference type="PRINTS" id="PR00019">
    <property type="entry name" value="LEURICHRPT"/>
</dbReference>
<evidence type="ECO:0000256" key="1">
    <source>
        <dbReference type="ARBA" id="ARBA00004141"/>
    </source>
</evidence>
<dbReference type="SUPFAM" id="SSF52047">
    <property type="entry name" value="RNI-like"/>
    <property type="match status" value="1"/>
</dbReference>
<evidence type="ECO:0000313" key="15">
    <source>
        <dbReference type="EMBL" id="CAD6338681.1"/>
    </source>
</evidence>
<feature type="compositionally biased region" description="Polar residues" evidence="13">
    <location>
        <begin position="940"/>
        <end position="962"/>
    </location>
</feature>
<comment type="caution">
    <text evidence="15">The sequence shown here is derived from an EMBL/GenBank/DDBJ whole genome shotgun (WGS) entry which is preliminary data.</text>
</comment>
<evidence type="ECO:0000256" key="4">
    <source>
        <dbReference type="ARBA" id="ARBA00009965"/>
    </source>
</evidence>
<feature type="compositionally biased region" description="Polar residues" evidence="13">
    <location>
        <begin position="810"/>
        <end position="834"/>
    </location>
</feature>
<feature type="transmembrane region" description="Helical" evidence="14">
    <location>
        <begin position="1308"/>
        <end position="1327"/>
    </location>
</feature>
<feature type="transmembrane region" description="Helical" evidence="14">
    <location>
        <begin position="1163"/>
        <end position="1190"/>
    </location>
</feature>
<keyword evidence="12" id="KW-0325">Glycoprotein</keyword>
<name>A0A811SAS0_9POAL</name>
<dbReference type="SUPFAM" id="SSF52058">
    <property type="entry name" value="L domain-like"/>
    <property type="match status" value="2"/>
</dbReference>
<dbReference type="GO" id="GO:0009742">
    <property type="term" value="P:brassinosteroid mediated signaling pathway"/>
    <property type="evidence" value="ECO:0007669"/>
    <property type="project" value="UniProtKB-KW"/>
</dbReference>
<dbReference type="FunFam" id="3.80.10.10:FF:000111">
    <property type="entry name" value="LRR receptor-like serine/threonine-protein kinase ERECTA"/>
    <property type="match status" value="1"/>
</dbReference>
<comment type="similarity">
    <text evidence="3">Belongs to the RLP family.</text>
</comment>
<feature type="transmembrane region" description="Helical" evidence="14">
    <location>
        <begin position="1125"/>
        <end position="1143"/>
    </location>
</feature>
<evidence type="ECO:0000256" key="2">
    <source>
        <dbReference type="ARBA" id="ARBA00004167"/>
    </source>
</evidence>
<feature type="transmembrane region" description="Helical" evidence="14">
    <location>
        <begin position="1333"/>
        <end position="1353"/>
    </location>
</feature>